<proteinExistence type="predicted"/>
<accession>A0A0B6TX19</accession>
<sequence length="58" mass="6584">MAGIASGWNRRLRGRVSLGSSINSLPQVSEGDDAGILVRGNLWQRKYFTARTVYCRWR</sequence>
<dbReference type="EMBL" id="CP007792">
    <property type="protein sequence ID" value="AJK70130.1"/>
    <property type="molecule type" value="Genomic_DNA"/>
</dbReference>
<reference evidence="1 2" key="1">
    <citation type="submission" date="2014-05" db="EMBL/GenBank/DDBJ databases">
        <title>Complete genome sequence of Corynebacterium marinum DSM 44953.</title>
        <authorList>
            <person name="Schaffert L."/>
            <person name="Albersmeier A."/>
            <person name="Kalinowski J."/>
            <person name="Ruckert C."/>
        </authorList>
    </citation>
    <scope>NUCLEOTIDE SEQUENCE [LARGE SCALE GENOMIC DNA]</scope>
    <source>
        <strain evidence="1 2">DSM 44953</strain>
        <plasmid evidence="1 2">pCmarinum1</plasmid>
    </source>
</reference>
<dbReference type="HOGENOM" id="CLU_2971769_0_0_11"/>
<keyword evidence="1" id="KW-0614">Plasmid</keyword>
<dbReference type="AlphaFoldDB" id="A0A0B6TX19"/>
<keyword evidence="2" id="KW-1185">Reference proteome</keyword>
<name>A0A0B6TX19_9CORY</name>
<gene>
    <name evidence="1" type="ORF">B840_12810</name>
</gene>
<evidence type="ECO:0000313" key="1">
    <source>
        <dbReference type="EMBL" id="AJK70130.1"/>
    </source>
</evidence>
<protein>
    <submittedName>
        <fullName evidence="1">Uncharacterized protein</fullName>
    </submittedName>
</protein>
<organism evidence="1 2">
    <name type="scientific">Corynebacterium marinum DSM 44953</name>
    <dbReference type="NCBI Taxonomy" id="1224162"/>
    <lineage>
        <taxon>Bacteria</taxon>
        <taxon>Bacillati</taxon>
        <taxon>Actinomycetota</taxon>
        <taxon>Actinomycetes</taxon>
        <taxon>Mycobacteriales</taxon>
        <taxon>Corynebacteriaceae</taxon>
        <taxon>Corynebacterium</taxon>
    </lineage>
</organism>
<evidence type="ECO:0000313" key="2">
    <source>
        <dbReference type="Proteomes" id="UP000031928"/>
    </source>
</evidence>
<geneLocation type="plasmid" evidence="1 2">
    <name>pCmarinum1</name>
</geneLocation>
<dbReference type="KEGG" id="cmq:B840_12810"/>
<dbReference type="Proteomes" id="UP000031928">
    <property type="component" value="Plasmid pCmarinum1"/>
</dbReference>